<dbReference type="AlphaFoldDB" id="A0A382NSK8"/>
<organism evidence="1">
    <name type="scientific">marine metagenome</name>
    <dbReference type="NCBI Taxonomy" id="408172"/>
    <lineage>
        <taxon>unclassified sequences</taxon>
        <taxon>metagenomes</taxon>
        <taxon>ecological metagenomes</taxon>
    </lineage>
</organism>
<proteinExistence type="predicted"/>
<dbReference type="EMBL" id="UINC01101699">
    <property type="protein sequence ID" value="SVC62712.1"/>
    <property type="molecule type" value="Genomic_DNA"/>
</dbReference>
<protein>
    <submittedName>
        <fullName evidence="1">Uncharacterized protein</fullName>
    </submittedName>
</protein>
<sequence>MEWSEFYSHNLQNQSLLHQQAQKSSRH</sequence>
<reference evidence="1" key="1">
    <citation type="submission" date="2018-05" db="EMBL/GenBank/DDBJ databases">
        <authorList>
            <person name="Lanie J.A."/>
            <person name="Ng W.-L."/>
            <person name="Kazmierczak K.M."/>
            <person name="Andrzejewski T.M."/>
            <person name="Davidsen T.M."/>
            <person name="Wayne K.J."/>
            <person name="Tettelin H."/>
            <person name="Glass J.I."/>
            <person name="Rusch D."/>
            <person name="Podicherti R."/>
            <person name="Tsui H.-C.T."/>
            <person name="Winkler M.E."/>
        </authorList>
    </citation>
    <scope>NUCLEOTIDE SEQUENCE</scope>
</reference>
<evidence type="ECO:0000313" key="1">
    <source>
        <dbReference type="EMBL" id="SVC62712.1"/>
    </source>
</evidence>
<name>A0A382NSK8_9ZZZZ</name>
<gene>
    <name evidence="1" type="ORF">METZ01_LOCUS315566</name>
</gene>
<accession>A0A382NSK8</accession>